<gene>
    <name evidence="3" type="ORF">SAMN02746009_01890</name>
</gene>
<proteinExistence type="predicted"/>
<evidence type="ECO:0000256" key="1">
    <source>
        <dbReference type="ARBA" id="ARBA00022729"/>
    </source>
</evidence>
<dbReference type="Pfam" id="PF13505">
    <property type="entry name" value="OMP_b-brl"/>
    <property type="match status" value="1"/>
</dbReference>
<organism evidence="3 4">
    <name type="scientific">Hymenobacter psychrotolerans DSM 18569</name>
    <dbReference type="NCBI Taxonomy" id="1121959"/>
    <lineage>
        <taxon>Bacteria</taxon>
        <taxon>Pseudomonadati</taxon>
        <taxon>Bacteroidota</taxon>
        <taxon>Cytophagia</taxon>
        <taxon>Cytophagales</taxon>
        <taxon>Hymenobacteraceae</taxon>
        <taxon>Hymenobacter</taxon>
    </lineage>
</organism>
<dbReference type="EMBL" id="FRAS01000008">
    <property type="protein sequence ID" value="SHK96872.1"/>
    <property type="molecule type" value="Genomic_DNA"/>
</dbReference>
<name>A0A1M6WSW4_9BACT</name>
<accession>A0A1M6WSW4</accession>
<keyword evidence="4" id="KW-1185">Reference proteome</keyword>
<evidence type="ECO:0000313" key="3">
    <source>
        <dbReference type="EMBL" id="SHK96872.1"/>
    </source>
</evidence>
<protein>
    <recommendedName>
        <fullName evidence="2">Outer membrane protein beta-barrel domain-containing protein</fullName>
    </recommendedName>
</protein>
<evidence type="ECO:0000313" key="4">
    <source>
        <dbReference type="Proteomes" id="UP000183947"/>
    </source>
</evidence>
<feature type="domain" description="Outer membrane protein beta-barrel" evidence="2">
    <location>
        <begin position="72"/>
        <end position="227"/>
    </location>
</feature>
<sequence>MVVRLLIMGLLITSALKGLAQSREANRLLFYIAGSRGVSKHVMTYNGTLGATPGHMSFGLWRPTVGFFVSPRLAIEYSWLRKREYFEQIGRGVRADGKPITGVVRDENRAWAIPITLRYRIRPRENQRFQLEALVGLSYVSQSVASESYRTDDEEILDYWYLKAKGRNFYVMAGIAGRFALGKHLEVVGDYGFNRMLKNMDGGVSQQVIGNSTGLTRNRSIGLRYRFNFKINKPAPKETVTE</sequence>
<dbReference type="Proteomes" id="UP000183947">
    <property type="component" value="Unassembled WGS sequence"/>
</dbReference>
<evidence type="ECO:0000259" key="2">
    <source>
        <dbReference type="Pfam" id="PF13505"/>
    </source>
</evidence>
<dbReference type="AlphaFoldDB" id="A0A1M6WSW4"/>
<keyword evidence="1" id="KW-0732">Signal</keyword>
<dbReference type="Gene3D" id="2.40.160.20">
    <property type="match status" value="1"/>
</dbReference>
<dbReference type="STRING" id="1121959.SAMN02746009_01890"/>
<dbReference type="InterPro" id="IPR027385">
    <property type="entry name" value="Beta-barrel_OMP"/>
</dbReference>
<reference evidence="4" key="1">
    <citation type="submission" date="2016-11" db="EMBL/GenBank/DDBJ databases">
        <authorList>
            <person name="Varghese N."/>
            <person name="Submissions S."/>
        </authorList>
    </citation>
    <scope>NUCLEOTIDE SEQUENCE [LARGE SCALE GENOMIC DNA]</scope>
    <source>
        <strain evidence="4">DSM 18569</strain>
    </source>
</reference>